<evidence type="ECO:0000256" key="6">
    <source>
        <dbReference type="SAM" id="MobiDB-lite"/>
    </source>
</evidence>
<dbReference type="InterPro" id="IPR027417">
    <property type="entry name" value="P-loop_NTPase"/>
</dbReference>
<feature type="compositionally biased region" description="Polar residues" evidence="6">
    <location>
        <begin position="2045"/>
        <end position="2054"/>
    </location>
</feature>
<accession>A0A7J6MZ24</accession>
<keyword evidence="1 5" id="KW-0547">Nucleotide-binding</keyword>
<dbReference type="GO" id="GO:0005524">
    <property type="term" value="F:ATP binding"/>
    <property type="evidence" value="ECO:0007669"/>
    <property type="project" value="UniProtKB-UniRule"/>
</dbReference>
<keyword evidence="3 5" id="KW-0347">Helicase</keyword>
<dbReference type="OrthoDB" id="425326at2759"/>
<dbReference type="GO" id="GO:0004386">
    <property type="term" value="F:helicase activity"/>
    <property type="evidence" value="ECO:0007669"/>
    <property type="project" value="UniProtKB-UniRule"/>
</dbReference>
<dbReference type="InterPro" id="IPR014016">
    <property type="entry name" value="UvrD-like_ATP-bd"/>
</dbReference>
<evidence type="ECO:0000256" key="2">
    <source>
        <dbReference type="ARBA" id="ARBA00022801"/>
    </source>
</evidence>
<dbReference type="InterPro" id="IPR041679">
    <property type="entry name" value="DNA2/NAM7-like_C"/>
</dbReference>
<dbReference type="Pfam" id="PF13086">
    <property type="entry name" value="AAA_11"/>
    <property type="match status" value="1"/>
</dbReference>
<dbReference type="GO" id="GO:0005694">
    <property type="term" value="C:chromosome"/>
    <property type="evidence" value="ECO:0007669"/>
    <property type="project" value="UniProtKB-ARBA"/>
</dbReference>
<dbReference type="FunFam" id="3.40.50.300:FF:000326">
    <property type="entry name" value="P-loop containing nucleoside triphosphate hydrolase"/>
    <property type="match status" value="1"/>
</dbReference>
<dbReference type="Pfam" id="PF13087">
    <property type="entry name" value="AAA_12"/>
    <property type="match status" value="1"/>
</dbReference>
<evidence type="ECO:0000256" key="4">
    <source>
        <dbReference type="ARBA" id="ARBA00022840"/>
    </source>
</evidence>
<dbReference type="Gene3D" id="3.40.50.300">
    <property type="entry name" value="P-loop containing nucleotide triphosphate hydrolases"/>
    <property type="match status" value="2"/>
</dbReference>
<feature type="region of interest" description="Disordered" evidence="6">
    <location>
        <begin position="1293"/>
        <end position="1313"/>
    </location>
</feature>
<evidence type="ECO:0000259" key="7">
    <source>
        <dbReference type="PROSITE" id="PS51198"/>
    </source>
</evidence>
<name>A0A7J6MZ24_PERCH</name>
<dbReference type="CDD" id="cd18808">
    <property type="entry name" value="SF1_C_Upf1"/>
    <property type="match status" value="1"/>
</dbReference>
<dbReference type="PANTHER" id="PTHR10887">
    <property type="entry name" value="DNA2/NAM7 HELICASE FAMILY"/>
    <property type="match status" value="1"/>
</dbReference>
<evidence type="ECO:0000256" key="5">
    <source>
        <dbReference type="PROSITE-ProRule" id="PRU00560"/>
    </source>
</evidence>
<sequence length="2054" mass="226124">MIRLRPSALRRAPSCIGQLYRASRRSFTAVASPVDEASLEKDENPEEVANEAVTEALTPPHYIFPPSQTDMSALESDLWTFLGPEGFPEEFLVAQFLKEKLETVEAVNALEAHDCIVVFRMVERFIHNCGNKKELAPILGLVLQRLEEIAPQASKRLISVLLSTLNTVGQWAPEYSDLRQGAEGLGKRLLATFVDDRKEFATPPRYLGRVCRFLVEYPGCSTARVVDYIDTVSTELLRAGGVGSLEEDMSNRGEGWWSTQTLSDKMHQKEVRERIKEALHLARNNAAGLSHENAVTVLEACGRLPPMKGMSKLVYQAKLRLLREPWLCPIGPSIAALGKLGAWNKSCRSMYLMLAHKASLPGMSPESLSAMVGGGLATTTQNLGRKEEPDIVGEPQPRNAAFPRKEFIVAAIQRSVLDDLKGGGMKLTAAGTALWTVCVGGLHLEMPQGVKQTPTERPWKLTGFEDGKELLLRSLGDVSLVCGRCRGGSPASLAGSYTESLQVWTQFGEALHYLALTGSPLVNLTEPDKAMVRVHKRKDVDNEYIRNHKKGLQWAKEEQLKWMDESLVGRDIAKYIENRSPGALQLTDENISPELAALVELPVFHVGEGYILDIDCPEISPVGRYHVIDGLSWMDRSPAKKEEVIQQYSSDAERSQVLCDSRGLWINVLHRPKKDKRRPVSDISYTLSLLIMSLCEIETVQQGEVFHWSCSESPLCGRQHLVKQYMRLMVVDLYKEGMPEAAADFEFLDEFYTKCFKFGGCVDCAAVYTVLRSNVLSEMELLPDARSILSEHDNRRLSECFASKIESARAAALAECLVDKSCKPSRGLLESQPIVESLRAAMHQRDMLKMAARILNQPGMVRKHMHSQLWGLIKRKEAQWATELVECALFELRGAALCQEVWAPWENWLIDGTSIATASEDDPLQRLKLQLAITCLLAPQGEGFVGERVWADVAGKPMHAATLLAVLCQKPDCVRPDGLPVRVLFTAGAESGALWPVWFFLIQFPYMREEMGSVLALILEEDTHSGQRLPLVTVVHRLLAEDKARGEAMAQGVADFVAQNRADKLSVEALKWLMNVTPSCLRYHLGVVRQPFQNLAEGIIDELRRVSPMTQLHWSWMSCVAHTLRRMPGAGTISSGGLDCPLLLTTIRSVMDSGGLVGLDEHVSRLLDSTCECLEIAAAGGSLQYEEQRQSEEASIEEPSDTGSPSSSELELEEGDNPMAAYTGGLRRGGGGSMMLKPSSAMKGVMGSNAAAARREEGQGVPDTSKALSPEAPLDVLYKLVLSEAPFGEPSAERSALATASNGSDGADDNRVFSNPKAYREAFKRPMWLECQEGIRQSLTTPGTSNMIHVTVVRSRRRGKEWYELVIKPADFDTETVAQGDVLLLCSPESPLLSQLCKGVPLSECMTMEAAGKDGILMGVCEGAKDAVNYFGSKADRGKMVVRCMPVGPACPLGLSPQESIQGRESVAVVIHSILAVSREWEALWSVESARKLLPIILNPVKAAAAEESNPSGLPALPSASYMLNDGQSKAMAYACDPSKRAVLLQGPPGTGKTRVVVAILQDLLKRKTRRKFPILVSAPSNAAVDEIASRLLSATEGLNYKFIRIGNSSRVTHESVKEICLESLVSEAFKHQERLRHEDYVRARDERYAAVKALDTQIEEADSSSRQAADGLRAKRRGLMEALHKARDIYKNTMRQGRDAIQSKYLVDADVVFGTLNSYGSASVTRNLPVGRAEVCLIDEAAQAHEIASLIPLRFDPQRLILVGDPQQLPATVLSMRASTEYNLERSLFQKLQEASWPHHVMLTTQYRMHPAIAAFPSKHFYHGALIPSSSVLARPPFAPHMPGPMTFFDLPDSDEVRQGVGRSNPGEALLIGRLLQELMSALGEKAKALLPDGVGVISPYKQQVALLKRNLSYGAHDGDDWLEVGTVDSFQGREKDVIVVSTVRSSASSGIGFVADMRRLNVSITRAKRALWIVGDSGRLSGGSIEWRDLVHHCQSTNVLLDASRLSPIHLRTLLREPIPGASPKAILTSQASAPKRPRRLPPSQQHQQQYY</sequence>
<evidence type="ECO:0000313" key="9">
    <source>
        <dbReference type="Proteomes" id="UP000591131"/>
    </source>
</evidence>
<feature type="domain" description="UvrD-like helicase ATP-binding" evidence="7">
    <location>
        <begin position="1526"/>
        <end position="1811"/>
    </location>
</feature>
<dbReference type="CDD" id="cd18042">
    <property type="entry name" value="DEXXQc_SETX"/>
    <property type="match status" value="1"/>
</dbReference>
<feature type="region of interest" description="Disordered" evidence="6">
    <location>
        <begin position="2032"/>
        <end position="2054"/>
    </location>
</feature>
<protein>
    <recommendedName>
        <fullName evidence="7">UvrD-like helicase ATP-binding domain-containing protein</fullName>
    </recommendedName>
</protein>
<dbReference type="SUPFAM" id="SSF52540">
    <property type="entry name" value="P-loop containing nucleoside triphosphate hydrolases"/>
    <property type="match status" value="1"/>
</dbReference>
<dbReference type="InterPro" id="IPR045055">
    <property type="entry name" value="DNA2/NAM7-like"/>
</dbReference>
<dbReference type="PROSITE" id="PS51198">
    <property type="entry name" value="UVRD_HELICASE_ATP_BIND"/>
    <property type="match status" value="1"/>
</dbReference>
<proteinExistence type="predicted"/>
<dbReference type="EMBL" id="JAAPAO010000030">
    <property type="protein sequence ID" value="KAF4676716.1"/>
    <property type="molecule type" value="Genomic_DNA"/>
</dbReference>
<dbReference type="InterPro" id="IPR041677">
    <property type="entry name" value="DNA2/NAM7_AAA_11"/>
</dbReference>
<keyword evidence="9" id="KW-1185">Reference proteome</keyword>
<dbReference type="Proteomes" id="UP000591131">
    <property type="component" value="Unassembled WGS sequence"/>
</dbReference>
<reference evidence="8 9" key="1">
    <citation type="submission" date="2020-04" db="EMBL/GenBank/DDBJ databases">
        <title>Perkinsus chesapeaki whole genome sequence.</title>
        <authorList>
            <person name="Bogema D.R."/>
        </authorList>
    </citation>
    <scope>NUCLEOTIDE SEQUENCE [LARGE SCALE GENOMIC DNA]</scope>
    <source>
        <strain evidence="8">ATCC PRA-425</strain>
    </source>
</reference>
<keyword evidence="4 5" id="KW-0067">ATP-binding</keyword>
<feature type="region of interest" description="Disordered" evidence="6">
    <location>
        <begin position="1184"/>
        <end position="1268"/>
    </location>
</feature>
<organism evidence="8 9">
    <name type="scientific">Perkinsus chesapeaki</name>
    <name type="common">Clam parasite</name>
    <name type="synonym">Perkinsus andrewsi</name>
    <dbReference type="NCBI Taxonomy" id="330153"/>
    <lineage>
        <taxon>Eukaryota</taxon>
        <taxon>Sar</taxon>
        <taxon>Alveolata</taxon>
        <taxon>Perkinsozoa</taxon>
        <taxon>Perkinsea</taxon>
        <taxon>Perkinsida</taxon>
        <taxon>Perkinsidae</taxon>
        <taxon>Perkinsus</taxon>
    </lineage>
</organism>
<dbReference type="InterPro" id="IPR047187">
    <property type="entry name" value="SF1_C_Upf1"/>
</dbReference>
<keyword evidence="2 5" id="KW-0378">Hydrolase</keyword>
<evidence type="ECO:0000313" key="8">
    <source>
        <dbReference type="EMBL" id="KAF4676716.1"/>
    </source>
</evidence>
<comment type="caution">
    <text evidence="8">The sequence shown here is derived from an EMBL/GenBank/DDBJ whole genome shotgun (WGS) entry which is preliminary data.</text>
</comment>
<gene>
    <name evidence="8" type="ORF">FOL47_005433</name>
</gene>
<feature type="binding site" evidence="5">
    <location>
        <begin position="1547"/>
        <end position="1554"/>
    </location>
    <ligand>
        <name>ATP</name>
        <dbReference type="ChEBI" id="CHEBI:30616"/>
    </ligand>
</feature>
<dbReference type="GO" id="GO:0016787">
    <property type="term" value="F:hydrolase activity"/>
    <property type="evidence" value="ECO:0007669"/>
    <property type="project" value="UniProtKB-UniRule"/>
</dbReference>
<evidence type="ECO:0000256" key="3">
    <source>
        <dbReference type="ARBA" id="ARBA00022806"/>
    </source>
</evidence>
<evidence type="ECO:0000256" key="1">
    <source>
        <dbReference type="ARBA" id="ARBA00022741"/>
    </source>
</evidence>
<dbReference type="PANTHER" id="PTHR10887:SF495">
    <property type="entry name" value="HELICASE SENATAXIN ISOFORM X1-RELATED"/>
    <property type="match status" value="1"/>
</dbReference>